<evidence type="ECO:0000313" key="2">
    <source>
        <dbReference type="EMBL" id="GAH58652.1"/>
    </source>
</evidence>
<reference evidence="2" key="1">
    <citation type="journal article" date="2014" name="Front. Microbiol.">
        <title>High frequency of phylogenetically diverse reductive dehalogenase-homologous genes in deep subseafloor sedimentary metagenomes.</title>
        <authorList>
            <person name="Kawai M."/>
            <person name="Futagami T."/>
            <person name="Toyoda A."/>
            <person name="Takaki Y."/>
            <person name="Nishi S."/>
            <person name="Hori S."/>
            <person name="Arai W."/>
            <person name="Tsubouchi T."/>
            <person name="Morono Y."/>
            <person name="Uchiyama I."/>
            <person name="Ito T."/>
            <person name="Fujiyama A."/>
            <person name="Inagaki F."/>
            <person name="Takami H."/>
        </authorList>
    </citation>
    <scope>NUCLEOTIDE SEQUENCE</scope>
    <source>
        <strain evidence="2">Expedition CK06-06</strain>
    </source>
</reference>
<protein>
    <submittedName>
        <fullName evidence="2">Uncharacterized protein</fullName>
    </submittedName>
</protein>
<proteinExistence type="predicted"/>
<feature type="compositionally biased region" description="Low complexity" evidence="1">
    <location>
        <begin position="148"/>
        <end position="159"/>
    </location>
</feature>
<accession>X1GN93</accession>
<dbReference type="EMBL" id="BARU01025244">
    <property type="protein sequence ID" value="GAH58652.1"/>
    <property type="molecule type" value="Genomic_DNA"/>
</dbReference>
<feature type="non-terminal residue" evidence="2">
    <location>
        <position position="184"/>
    </location>
</feature>
<feature type="region of interest" description="Disordered" evidence="1">
    <location>
        <begin position="132"/>
        <end position="184"/>
    </location>
</feature>
<comment type="caution">
    <text evidence="2">The sequence shown here is derived from an EMBL/GenBank/DDBJ whole genome shotgun (WGS) entry which is preliminary data.</text>
</comment>
<name>X1GN93_9ZZZZ</name>
<sequence>MLPEDFFDNQCQEYIQVDANSILAGALDKLQSRKGNLDWTLVVRRPDGFSAAHFSEILRWERRQPDRQAARLSSIINLDLPLQPVATAEDTSTLEELIASARQNPSGFVVILWAGTEMVCGTASRGQLEALQEGIGPPTPASKPIVTGAPAPESPAEGGAHVEPALTVPIQPAREIAPENGTGE</sequence>
<dbReference type="AlphaFoldDB" id="X1GN93"/>
<gene>
    <name evidence="2" type="ORF">S03H2_40692</name>
</gene>
<evidence type="ECO:0000256" key="1">
    <source>
        <dbReference type="SAM" id="MobiDB-lite"/>
    </source>
</evidence>
<organism evidence="2">
    <name type="scientific">marine sediment metagenome</name>
    <dbReference type="NCBI Taxonomy" id="412755"/>
    <lineage>
        <taxon>unclassified sequences</taxon>
        <taxon>metagenomes</taxon>
        <taxon>ecological metagenomes</taxon>
    </lineage>
</organism>